<dbReference type="Pfam" id="PF13620">
    <property type="entry name" value="CarboxypepD_reg"/>
    <property type="match status" value="3"/>
</dbReference>
<dbReference type="Gene3D" id="2.60.40.4070">
    <property type="match status" value="1"/>
</dbReference>
<dbReference type="PANTHER" id="PTHR11532">
    <property type="entry name" value="PROTEASE M14 CARBOXYPEPTIDASE"/>
    <property type="match status" value="1"/>
</dbReference>
<dbReference type="InterPro" id="IPR050753">
    <property type="entry name" value="Peptidase_M14_domain"/>
</dbReference>
<dbReference type="GO" id="GO:0004181">
    <property type="term" value="F:metallocarboxypeptidase activity"/>
    <property type="evidence" value="ECO:0007669"/>
    <property type="project" value="TreeGrafter"/>
</dbReference>
<feature type="domain" description="FlgD/Vpr Ig-like" evidence="2">
    <location>
        <begin position="347"/>
        <end position="394"/>
    </location>
</feature>
<dbReference type="PANTHER" id="PTHR11532:SF57">
    <property type="entry name" value="CARBOXYPEPTIDASE D, B"/>
    <property type="match status" value="1"/>
</dbReference>
<dbReference type="InterPro" id="IPR025965">
    <property type="entry name" value="FlgD/Vpr_Ig-like"/>
</dbReference>
<dbReference type="Gene3D" id="2.60.40.1120">
    <property type="entry name" value="Carboxypeptidase-like, regulatory domain"/>
    <property type="match status" value="3"/>
</dbReference>
<accession>A0A7C6AA65</accession>
<sequence length="407" mass="45122">MRYFITTVLITVSFIFAAATQNGVVSDFSESVKINPGQTAPNTDFYSKQGHEPGGITGKVIDVHTRRPIPRALIVAQGPVRREVRTNRHGDYFIGQIPPGSYRVSANAPGYRPCGRESVLVRPNHIVRVNFALEPIPQYGGISGMVTDHETHNPIEHALITIEGPVRAQVETNREGFYIVINLPPGEYRVMVEALGYRPQTRERVPVHPGRITENVNFALERAPLNGMIGKVVEKETNHPIENALIIALGPVRYEARTNRNGDFGLIGIQPGIYRVMAQARGYLSQTLDSVIVYPNRITDHVDFFLQPESSNNIMDRSFSLSEDMNISVLPNPCVQFARINVFSNNQATLKVYDASGKLINTLWQGKGTSSVVWDRTDASGNVVNCGTYFISIENGADRKVAKVIVR</sequence>
<evidence type="ECO:0000256" key="1">
    <source>
        <dbReference type="SAM" id="SignalP"/>
    </source>
</evidence>
<dbReference type="InterPro" id="IPR008969">
    <property type="entry name" value="CarboxyPept-like_regulatory"/>
</dbReference>
<protein>
    <submittedName>
        <fullName evidence="3">T9SS type A sorting domain-containing protein</fullName>
    </submittedName>
</protein>
<dbReference type="Pfam" id="PF13860">
    <property type="entry name" value="FlgD_ig"/>
    <property type="match status" value="1"/>
</dbReference>
<dbReference type="InterPro" id="IPR026444">
    <property type="entry name" value="Secre_tail"/>
</dbReference>
<dbReference type="EMBL" id="DTLI01000157">
    <property type="protein sequence ID" value="HHS52526.1"/>
    <property type="molecule type" value="Genomic_DNA"/>
</dbReference>
<dbReference type="SUPFAM" id="SSF49464">
    <property type="entry name" value="Carboxypeptidase regulatory domain-like"/>
    <property type="match status" value="3"/>
</dbReference>
<reference evidence="3" key="1">
    <citation type="journal article" date="2020" name="mSystems">
        <title>Genome- and Community-Level Interaction Insights into Carbon Utilization and Element Cycling Functions of Hydrothermarchaeota in Hydrothermal Sediment.</title>
        <authorList>
            <person name="Zhou Z."/>
            <person name="Liu Y."/>
            <person name="Xu W."/>
            <person name="Pan J."/>
            <person name="Luo Z.H."/>
            <person name="Li M."/>
        </authorList>
    </citation>
    <scope>NUCLEOTIDE SEQUENCE [LARGE SCALE GENOMIC DNA]</scope>
    <source>
        <strain evidence="3">SpSt-876</strain>
    </source>
</reference>
<keyword evidence="1" id="KW-0732">Signal</keyword>
<dbReference type="AlphaFoldDB" id="A0A7C6AA65"/>
<feature type="chain" id="PRO_5027797121" evidence="1">
    <location>
        <begin position="19"/>
        <end position="407"/>
    </location>
</feature>
<organism evidence="3">
    <name type="scientific">candidate division WOR-3 bacterium</name>
    <dbReference type="NCBI Taxonomy" id="2052148"/>
    <lineage>
        <taxon>Bacteria</taxon>
        <taxon>Bacteria division WOR-3</taxon>
    </lineage>
</organism>
<dbReference type="GO" id="GO:0006518">
    <property type="term" value="P:peptide metabolic process"/>
    <property type="evidence" value="ECO:0007669"/>
    <property type="project" value="TreeGrafter"/>
</dbReference>
<comment type="caution">
    <text evidence="3">The sequence shown here is derived from an EMBL/GenBank/DDBJ whole genome shotgun (WGS) entry which is preliminary data.</text>
</comment>
<proteinExistence type="predicted"/>
<dbReference type="GO" id="GO:0005615">
    <property type="term" value="C:extracellular space"/>
    <property type="evidence" value="ECO:0007669"/>
    <property type="project" value="TreeGrafter"/>
</dbReference>
<gene>
    <name evidence="3" type="ORF">ENW73_06645</name>
</gene>
<dbReference type="NCBIfam" id="TIGR04183">
    <property type="entry name" value="Por_Secre_tail"/>
    <property type="match status" value="1"/>
</dbReference>
<evidence type="ECO:0000313" key="3">
    <source>
        <dbReference type="EMBL" id="HHS52526.1"/>
    </source>
</evidence>
<name>A0A7C6AA65_UNCW3</name>
<feature type="signal peptide" evidence="1">
    <location>
        <begin position="1"/>
        <end position="18"/>
    </location>
</feature>
<evidence type="ECO:0000259" key="2">
    <source>
        <dbReference type="Pfam" id="PF13860"/>
    </source>
</evidence>
<dbReference type="GO" id="GO:0016485">
    <property type="term" value="P:protein processing"/>
    <property type="evidence" value="ECO:0007669"/>
    <property type="project" value="TreeGrafter"/>
</dbReference>